<dbReference type="Proteomes" id="UP000008144">
    <property type="component" value="Unassembled WGS sequence"/>
</dbReference>
<dbReference type="Gene3D" id="3.40.50.1820">
    <property type="entry name" value="alpha/beta hydrolase"/>
    <property type="match status" value="1"/>
</dbReference>
<evidence type="ECO:0000256" key="1">
    <source>
        <dbReference type="ARBA" id="ARBA00007949"/>
    </source>
</evidence>
<evidence type="ECO:0000313" key="4">
    <source>
        <dbReference type="Proteomes" id="UP000008144"/>
    </source>
</evidence>
<dbReference type="AlphaFoldDB" id="F6PJ79"/>
<dbReference type="InterPro" id="IPR022122">
    <property type="entry name" value="DUF3657"/>
</dbReference>
<dbReference type="GO" id="GO:0006629">
    <property type="term" value="P:lipid metabolic process"/>
    <property type="evidence" value="ECO:0000318"/>
    <property type="project" value="GO_Central"/>
</dbReference>
<dbReference type="HOGENOM" id="CLU_368264_0_0_1"/>
<dbReference type="GeneTree" id="ENSGT00940000168438"/>
<dbReference type="PANTHER" id="PTHR12482">
    <property type="entry name" value="LIPASE ROG1-RELATED-RELATED"/>
    <property type="match status" value="1"/>
</dbReference>
<name>F6PJ79_CIOIN</name>
<reference evidence="4" key="1">
    <citation type="journal article" date="2002" name="Science">
        <title>The draft genome of Ciona intestinalis: insights into chordate and vertebrate origins.</title>
        <authorList>
            <person name="Dehal P."/>
            <person name="Satou Y."/>
            <person name="Campbell R.K."/>
            <person name="Chapman J."/>
            <person name="Degnan B."/>
            <person name="De Tomaso A."/>
            <person name="Davidson B."/>
            <person name="Di Gregorio A."/>
            <person name="Gelpke M."/>
            <person name="Goodstein D.M."/>
            <person name="Harafuji N."/>
            <person name="Hastings K.E."/>
            <person name="Ho I."/>
            <person name="Hotta K."/>
            <person name="Huang W."/>
            <person name="Kawashima T."/>
            <person name="Lemaire P."/>
            <person name="Martinez D."/>
            <person name="Meinertzhagen I.A."/>
            <person name="Necula S."/>
            <person name="Nonaka M."/>
            <person name="Putnam N."/>
            <person name="Rash S."/>
            <person name="Saiga H."/>
            <person name="Satake M."/>
            <person name="Terry A."/>
            <person name="Yamada L."/>
            <person name="Wang H.G."/>
            <person name="Awazu S."/>
            <person name="Azumi K."/>
            <person name="Boore J."/>
            <person name="Branno M."/>
            <person name="Chin-Bow S."/>
            <person name="DeSantis R."/>
            <person name="Doyle S."/>
            <person name="Francino P."/>
            <person name="Keys D.N."/>
            <person name="Haga S."/>
            <person name="Hayashi H."/>
            <person name="Hino K."/>
            <person name="Imai K.S."/>
            <person name="Inaba K."/>
            <person name="Kano S."/>
            <person name="Kobayashi K."/>
            <person name="Kobayashi M."/>
            <person name="Lee B.I."/>
            <person name="Makabe K.W."/>
            <person name="Manohar C."/>
            <person name="Matassi G."/>
            <person name="Medina M."/>
            <person name="Mochizuki Y."/>
            <person name="Mount S."/>
            <person name="Morishita T."/>
            <person name="Miura S."/>
            <person name="Nakayama A."/>
            <person name="Nishizaka S."/>
            <person name="Nomoto H."/>
            <person name="Ohta F."/>
            <person name="Oishi K."/>
            <person name="Rigoutsos I."/>
            <person name="Sano M."/>
            <person name="Sasaki A."/>
            <person name="Sasakura Y."/>
            <person name="Shoguchi E."/>
            <person name="Shin-i T."/>
            <person name="Spagnuolo A."/>
            <person name="Stainier D."/>
            <person name="Suzuki M.M."/>
            <person name="Tassy O."/>
            <person name="Takatori N."/>
            <person name="Tokuoka M."/>
            <person name="Yagi K."/>
            <person name="Yoshizaki F."/>
            <person name="Wada S."/>
            <person name="Zhang C."/>
            <person name="Hyatt P.D."/>
            <person name="Larimer F."/>
            <person name="Detter C."/>
            <person name="Doggett N."/>
            <person name="Glavina T."/>
            <person name="Hawkins T."/>
            <person name="Richardson P."/>
            <person name="Lucas S."/>
            <person name="Kohara Y."/>
            <person name="Levine M."/>
            <person name="Satoh N."/>
            <person name="Rokhsar D.S."/>
        </authorList>
    </citation>
    <scope>NUCLEOTIDE SEQUENCE [LARGE SCALE GENOMIC DNA]</scope>
</reference>
<keyword evidence="4" id="KW-1185">Reference proteome</keyword>
<dbReference type="InterPro" id="IPR007751">
    <property type="entry name" value="DUF676_lipase-like"/>
</dbReference>
<dbReference type="SUPFAM" id="SSF53474">
    <property type="entry name" value="alpha/beta-Hydrolases"/>
    <property type="match status" value="1"/>
</dbReference>
<dbReference type="InParanoid" id="F6PJ79"/>
<organism evidence="3 4">
    <name type="scientific">Ciona intestinalis</name>
    <name type="common">Transparent sea squirt</name>
    <name type="synonym">Ascidia intestinalis</name>
    <dbReference type="NCBI Taxonomy" id="7719"/>
    <lineage>
        <taxon>Eukaryota</taxon>
        <taxon>Metazoa</taxon>
        <taxon>Chordata</taxon>
        <taxon>Tunicata</taxon>
        <taxon>Ascidiacea</taxon>
        <taxon>Phlebobranchia</taxon>
        <taxon>Cionidae</taxon>
        <taxon>Ciona</taxon>
    </lineage>
</organism>
<feature type="domain" description="DUF676" evidence="2">
    <location>
        <begin position="642"/>
        <end position="747"/>
    </location>
</feature>
<dbReference type="Pfam" id="PF12394">
    <property type="entry name" value="DUF3657"/>
    <property type="match status" value="1"/>
</dbReference>
<dbReference type="InterPro" id="IPR044294">
    <property type="entry name" value="Lipase-like"/>
</dbReference>
<dbReference type="InterPro" id="IPR029058">
    <property type="entry name" value="AB_hydrolase_fold"/>
</dbReference>
<sequence length="757" mass="85348">MVEDLQATVEIAVDVGKFYNIDIFQRGFYHLTLDLIEPGLNNSKLEVHLLKNKAKSGTSPRLRLNGAVSKTVRVLYKKEEINLCHTFLFRLHKLIDSQNIEECLKSIKYRLKLGLWFCSSDNLCDNFEDNFEEVSKRHVDLHVDHVHGLHAYTMVIFDYCFMAGVELSVHASVVALHQPLTTMLSTATKPGASPTQPVTLETILFRPSTSQTPSLNHEEVHRNLIQTILSIYTCLQEYFNHLLETVPREAKSQNFNSMKKKIEGTLTSLKSLTCADDVVNQANMNLASACSSLLALWSHVLDVVCLNRHVLKHLSITHHENRLERFKSLFFLLKNPKLSNCNEERTSMYTRIAGNIRASPYYNNIPPLSVESPDNDGSVETFPIIFEETFYGEIEPAVEASVPLPQKPNLVNGKEAALTTLDYEQMFSKSGFTDLQEEPSELPSFKSNGALEGNKISLVKSNSCSSGLTKFLGPGYVDAADTLRRTATHGDVVNAFGVSDLTHLNSTTATSTLLSPVDEPEDIQVGHAAQPRTFHPSDHTMVITNSTLEITETESLEEFLQAVNGNEVIEKNPKKLPTPDLWKKETKYMTPLEQNCREKYLLERSKLLKLLSFDGELYCTLPSPLTLSPYLVLNNRYTPYRKERTHLIVMVHGLDGTSNDLRLVRTYLQLGFSSTCKENGQSEGTCDFLMSEANEDDTYADINLMTEKLVDEILQHIRSHYYTKADPKLISFVGHSLGGVLIRSAISHKRLHHLRDR</sequence>
<protein>
    <recommendedName>
        <fullName evidence="2">DUF676 domain-containing protein</fullName>
    </recommendedName>
</protein>
<dbReference type="FunCoup" id="F6PJ79">
    <property type="interactions" value="20"/>
</dbReference>
<comment type="similarity">
    <text evidence="1">Belongs to the FAM135 family.</text>
</comment>
<evidence type="ECO:0000259" key="2">
    <source>
        <dbReference type="Pfam" id="PF05057"/>
    </source>
</evidence>
<reference evidence="3" key="3">
    <citation type="submission" date="2025-09" db="UniProtKB">
        <authorList>
            <consortium name="Ensembl"/>
        </authorList>
    </citation>
    <scope>IDENTIFICATION</scope>
</reference>
<accession>F6PJ79</accession>
<dbReference type="Ensembl" id="ENSCINT00000004791.3">
    <property type="protein sequence ID" value="ENSCINP00000004791.3"/>
    <property type="gene ID" value="ENSCING00000002357.3"/>
</dbReference>
<dbReference type="OMA" id="TIFCEET"/>
<dbReference type="PANTHER" id="PTHR12482:SF67">
    <property type="entry name" value="DUF676 DOMAIN-CONTAINING PROTEIN"/>
    <property type="match status" value="1"/>
</dbReference>
<reference evidence="3" key="2">
    <citation type="submission" date="2025-08" db="UniProtKB">
        <authorList>
            <consortium name="Ensembl"/>
        </authorList>
    </citation>
    <scope>IDENTIFICATION</scope>
</reference>
<evidence type="ECO:0000313" key="3">
    <source>
        <dbReference type="Ensembl" id="ENSCINP00000004791.3"/>
    </source>
</evidence>
<dbReference type="Pfam" id="PF05057">
    <property type="entry name" value="DUF676"/>
    <property type="match status" value="1"/>
</dbReference>
<proteinExistence type="inferred from homology"/>